<dbReference type="Pfam" id="PF02518">
    <property type="entry name" value="HATPase_c"/>
    <property type="match status" value="1"/>
</dbReference>
<sequence length="716" mass="80267">MTTDTVHPIRARAHLLRLLGEELIGDDRLAIFELVKNGYDADANEVAITVNLSLPGTQSIVVQDSGTGMTLDDITGKWLELATDSRRKNRAIRTKRYHRLALGEKGVGRIASLKLGRYVILTTRSEGHPEYETAIDWDELLEQGPYLDGLNVRVRKNTTPRVFEGASTGTRIEISGLRREHWMRGDLRKLYRLVTSLASPFKTPDQFTVKFDAPGREGDLTDLVAPNDFLDLAVWKFDFSINGQSFDWIYTFNPPRWRSVKSRVETKKDDRLLLTPAGDPDNLRRRPTSADEMLLLGPKELEGIGPIEGRIYGYYRRSEVLNATGSSSQVKSWLDDQTGVRVYRDGVRVFTYGERNDDWLGLNVRRINTPAGKLGTGSVVAVIHLELDKSDGLREKTNREGFDQNIAFERLRRVVLSVFEHLERLHSQDRKALDDVIKGAGDEKPVRFTDAMEHLRSGLKSKKLDQSFAKDIDAIEQEFTQLRDVMTNAGVAGLNLAVIFHEVEREVDSLATALDRGVGQDHIRAQISHLHQLLQGFAPLLRKNATRLVFASAVVRAALATREPRYRHHKVAISAPVLHKEQPDFKVRGASNLISGALGNLLDNAQFWARYRKERDGRAEPAAVLVATDWDEQSNSGFIAVVDNGPGFSIPLDRAGDAFFTTRPGGMGLGLYFAKHVMDQCGGELTIHPADEFRDEMEIPKAFDGAAVVLRFREAK</sequence>
<evidence type="ECO:0000259" key="7">
    <source>
        <dbReference type="SMART" id="SM00387"/>
    </source>
</evidence>
<gene>
    <name evidence="8" type="ORF">RUN39_v1_680082</name>
</gene>
<dbReference type="AlphaFoldDB" id="A0A0S4TVP4"/>
<protein>
    <recommendedName>
        <fullName evidence="2">histidine kinase</fullName>
        <ecNumber evidence="2">2.7.13.3</ecNumber>
    </recommendedName>
</protein>
<keyword evidence="4" id="KW-0808">Transferase</keyword>
<dbReference type="InterPro" id="IPR036890">
    <property type="entry name" value="HATPase_C_sf"/>
</dbReference>
<dbReference type="EMBL" id="LN899819">
    <property type="protein sequence ID" value="CUV14078.1"/>
    <property type="molecule type" value="Genomic_DNA"/>
</dbReference>
<evidence type="ECO:0000256" key="6">
    <source>
        <dbReference type="ARBA" id="ARBA00023012"/>
    </source>
</evidence>
<dbReference type="PANTHER" id="PTHR44936:SF9">
    <property type="entry name" value="SENSOR PROTEIN CREC"/>
    <property type="match status" value="1"/>
</dbReference>
<dbReference type="SMART" id="SM00387">
    <property type="entry name" value="HATPase_c"/>
    <property type="match status" value="1"/>
</dbReference>
<comment type="catalytic activity">
    <reaction evidence="1">
        <text>ATP + protein L-histidine = ADP + protein N-phospho-L-histidine.</text>
        <dbReference type="EC" id="2.7.13.3"/>
    </reaction>
</comment>
<evidence type="ECO:0000256" key="5">
    <source>
        <dbReference type="ARBA" id="ARBA00022777"/>
    </source>
</evidence>
<evidence type="ECO:0000313" key="8">
    <source>
        <dbReference type="EMBL" id="CUV14078.1"/>
    </source>
</evidence>
<dbReference type="SUPFAM" id="SSF55874">
    <property type="entry name" value="ATPase domain of HSP90 chaperone/DNA topoisomerase II/histidine kinase"/>
    <property type="match status" value="2"/>
</dbReference>
<dbReference type="PANTHER" id="PTHR44936">
    <property type="entry name" value="SENSOR PROTEIN CREC"/>
    <property type="match status" value="1"/>
</dbReference>
<evidence type="ECO:0000256" key="4">
    <source>
        <dbReference type="ARBA" id="ARBA00022679"/>
    </source>
</evidence>
<name>A0A0S4TVP4_RALSL</name>
<dbReference type="EC" id="2.7.13.3" evidence="2"/>
<dbReference type="Gene3D" id="3.30.565.10">
    <property type="entry name" value="Histidine kinase-like ATPase, C-terminal domain"/>
    <property type="match status" value="2"/>
</dbReference>
<keyword evidence="3" id="KW-0597">Phosphoprotein</keyword>
<dbReference type="InterPro" id="IPR050980">
    <property type="entry name" value="2C_sensor_his_kinase"/>
</dbReference>
<dbReference type="GO" id="GO:0000160">
    <property type="term" value="P:phosphorelay signal transduction system"/>
    <property type="evidence" value="ECO:0007669"/>
    <property type="project" value="UniProtKB-KW"/>
</dbReference>
<feature type="domain" description="Histidine kinase/HSP90-like ATPase" evidence="7">
    <location>
        <begin position="589"/>
        <end position="716"/>
    </location>
</feature>
<keyword evidence="5 8" id="KW-0418">Kinase</keyword>
<evidence type="ECO:0000256" key="1">
    <source>
        <dbReference type="ARBA" id="ARBA00000085"/>
    </source>
</evidence>
<accession>A0A0S4TVP4</accession>
<dbReference type="Pfam" id="PF13589">
    <property type="entry name" value="HATPase_c_3"/>
    <property type="match status" value="1"/>
</dbReference>
<organism evidence="8">
    <name type="scientific">Ralstonia solanacearum</name>
    <name type="common">Pseudomonas solanacearum</name>
    <dbReference type="NCBI Taxonomy" id="305"/>
    <lineage>
        <taxon>Bacteria</taxon>
        <taxon>Pseudomonadati</taxon>
        <taxon>Pseudomonadota</taxon>
        <taxon>Betaproteobacteria</taxon>
        <taxon>Burkholderiales</taxon>
        <taxon>Burkholderiaceae</taxon>
        <taxon>Ralstonia</taxon>
        <taxon>Ralstonia solanacearum species complex</taxon>
    </lineage>
</organism>
<evidence type="ECO:0000256" key="2">
    <source>
        <dbReference type="ARBA" id="ARBA00012438"/>
    </source>
</evidence>
<reference evidence="8" key="1">
    <citation type="submission" date="2015-10" db="EMBL/GenBank/DDBJ databases">
        <authorList>
            <person name="Gilbert D.G."/>
        </authorList>
    </citation>
    <scope>NUCLEOTIDE SEQUENCE</scope>
    <source>
        <strain evidence="8">Phyl III-seqv23</strain>
    </source>
</reference>
<dbReference type="InterPro" id="IPR003594">
    <property type="entry name" value="HATPase_dom"/>
</dbReference>
<dbReference type="GO" id="GO:0004673">
    <property type="term" value="F:protein histidine kinase activity"/>
    <property type="evidence" value="ECO:0007669"/>
    <property type="project" value="UniProtKB-EC"/>
</dbReference>
<keyword evidence="6" id="KW-0902">Two-component regulatory system</keyword>
<proteinExistence type="predicted"/>
<evidence type="ECO:0000256" key="3">
    <source>
        <dbReference type="ARBA" id="ARBA00022553"/>
    </source>
</evidence>